<feature type="domain" description="PPM-type phosphatase" evidence="4">
    <location>
        <begin position="897"/>
        <end position="1122"/>
    </location>
</feature>
<dbReference type="Gene3D" id="2.130.10.10">
    <property type="entry name" value="YVTN repeat-like/Quinoprotein amine dehydrogenase"/>
    <property type="match status" value="2"/>
</dbReference>
<feature type="coiled-coil region" evidence="2">
    <location>
        <begin position="805"/>
        <end position="850"/>
    </location>
</feature>
<dbReference type="InterPro" id="IPR013783">
    <property type="entry name" value="Ig-like_fold"/>
</dbReference>
<evidence type="ECO:0000313" key="6">
    <source>
        <dbReference type="EMBL" id="ALO16125.1"/>
    </source>
</evidence>
<evidence type="ECO:0000256" key="3">
    <source>
        <dbReference type="SAM" id="Phobius"/>
    </source>
</evidence>
<reference evidence="6 7" key="1">
    <citation type="submission" date="2015-11" db="EMBL/GenBank/DDBJ databases">
        <title>Description and complete genome sequence of a novel strain predominating in hypersaline microbial mats and representing a new family of the Bacteriodetes phylum.</title>
        <authorList>
            <person name="Spring S."/>
            <person name="Bunk B."/>
            <person name="Sproer C."/>
            <person name="Klenk H.-P."/>
        </authorList>
    </citation>
    <scope>NUCLEOTIDE SEQUENCE [LARGE SCALE GENOMIC DNA]</scope>
    <source>
        <strain evidence="6 7">L21-Spi-D4</strain>
    </source>
</reference>
<accession>A0A0S2I1F1</accession>
<keyword evidence="1" id="KW-0378">Hydrolase</keyword>
<dbReference type="OrthoDB" id="9806995at2"/>
<dbReference type="InterPro" id="IPR003961">
    <property type="entry name" value="FN3_dom"/>
</dbReference>
<organism evidence="6 7">
    <name type="scientific">Salinivirga cyanobacteriivorans</name>
    <dbReference type="NCBI Taxonomy" id="1307839"/>
    <lineage>
        <taxon>Bacteria</taxon>
        <taxon>Pseudomonadati</taxon>
        <taxon>Bacteroidota</taxon>
        <taxon>Bacteroidia</taxon>
        <taxon>Bacteroidales</taxon>
        <taxon>Salinivirgaceae</taxon>
        <taxon>Salinivirga</taxon>
    </lineage>
</organism>
<evidence type="ECO:0000256" key="2">
    <source>
        <dbReference type="SAM" id="Coils"/>
    </source>
</evidence>
<dbReference type="STRING" id="1307839.L21SP5_02501"/>
<dbReference type="GO" id="GO:0016791">
    <property type="term" value="F:phosphatase activity"/>
    <property type="evidence" value="ECO:0007669"/>
    <property type="project" value="TreeGrafter"/>
</dbReference>
<dbReference type="InterPro" id="IPR052016">
    <property type="entry name" value="Bact_Sigma-Reg"/>
</dbReference>
<dbReference type="InterPro" id="IPR036457">
    <property type="entry name" value="PPM-type-like_dom_sf"/>
</dbReference>
<keyword evidence="3" id="KW-0812">Transmembrane</keyword>
<evidence type="ECO:0000313" key="7">
    <source>
        <dbReference type="Proteomes" id="UP000064893"/>
    </source>
</evidence>
<keyword evidence="7" id="KW-1185">Reference proteome</keyword>
<dbReference type="InterPro" id="IPR011123">
    <property type="entry name" value="Y_Y_Y"/>
</dbReference>
<gene>
    <name evidence="6" type="ORF">L21SP5_02501</name>
</gene>
<dbReference type="InterPro" id="IPR015943">
    <property type="entry name" value="WD40/YVTN_repeat-like_dom_sf"/>
</dbReference>
<dbReference type="SUPFAM" id="SSF50998">
    <property type="entry name" value="Quinoprotein alcohol dehydrogenase-like"/>
    <property type="match status" value="1"/>
</dbReference>
<keyword evidence="3" id="KW-0472">Membrane</keyword>
<dbReference type="InterPro" id="IPR011047">
    <property type="entry name" value="Quinoprotein_ADH-like_sf"/>
</dbReference>
<evidence type="ECO:0000256" key="1">
    <source>
        <dbReference type="ARBA" id="ARBA00022801"/>
    </source>
</evidence>
<keyword evidence="2" id="KW-0175">Coiled coil</keyword>
<dbReference type="PANTHER" id="PTHR43156:SF9">
    <property type="entry name" value="HAMP DOMAIN-CONTAINING PROTEIN"/>
    <property type="match status" value="1"/>
</dbReference>
<dbReference type="AlphaFoldDB" id="A0A0S2I1F1"/>
<dbReference type="CDD" id="cd00063">
    <property type="entry name" value="FN3"/>
    <property type="match status" value="1"/>
</dbReference>
<dbReference type="PANTHER" id="PTHR43156">
    <property type="entry name" value="STAGE II SPORULATION PROTEIN E-RELATED"/>
    <property type="match status" value="1"/>
</dbReference>
<protein>
    <submittedName>
        <fullName evidence="6">Response regulator containing a CheY-like receiver domain and a GGDEF domain protein</fullName>
    </submittedName>
</protein>
<dbReference type="PATRIC" id="fig|1307839.3.peg.2627"/>
<feature type="domain" description="Two component regulator three Y" evidence="5">
    <location>
        <begin position="703"/>
        <end position="756"/>
    </location>
</feature>
<dbReference type="Pfam" id="PF07495">
    <property type="entry name" value="Y_Y_Y"/>
    <property type="match status" value="1"/>
</dbReference>
<dbReference type="SUPFAM" id="SSF63825">
    <property type="entry name" value="YWTD domain"/>
    <property type="match status" value="1"/>
</dbReference>
<dbReference type="KEGG" id="blq:L21SP5_02501"/>
<dbReference type="InterPro" id="IPR001932">
    <property type="entry name" value="PPM-type_phosphatase-like_dom"/>
</dbReference>
<dbReference type="Gene3D" id="3.60.40.10">
    <property type="entry name" value="PPM-type phosphatase domain"/>
    <property type="match status" value="1"/>
</dbReference>
<keyword evidence="3" id="KW-1133">Transmembrane helix</keyword>
<evidence type="ECO:0000259" key="4">
    <source>
        <dbReference type="Pfam" id="PF07228"/>
    </source>
</evidence>
<dbReference type="RefSeq" id="WP_057953524.1">
    <property type="nucleotide sequence ID" value="NZ_CP013118.1"/>
</dbReference>
<feature type="transmembrane region" description="Helical" evidence="3">
    <location>
        <begin position="779"/>
        <end position="801"/>
    </location>
</feature>
<dbReference type="EMBL" id="CP013118">
    <property type="protein sequence ID" value="ALO16125.1"/>
    <property type="molecule type" value="Genomic_DNA"/>
</dbReference>
<dbReference type="Proteomes" id="UP000064893">
    <property type="component" value="Chromosome"/>
</dbReference>
<proteinExistence type="predicted"/>
<dbReference type="Gene3D" id="2.60.40.10">
    <property type="entry name" value="Immunoglobulins"/>
    <property type="match status" value="1"/>
</dbReference>
<sequence>MQRLIYIFIFTLVTYGSYAQVNQYGYPFYKYYGMTDYGGTEQNWALVKDHRGIVYVGNNDDGILEYDGKHWRQISINNNSIVRSLAVGDDGVVYVGAVDEFGKLIPDDKGVLHYQSLLSLVDSSQGENFKDIWKTYVLADTVYFASFNRLFKYFDNKIEVIDLPQYTNFTHLIDDQIYVGQFYDGLLKYDPKAKNTEDTTFVTIDSRVINNKNAFVLEKLSDSKVLIGTLDSGLFTMTLPENRVTRAPYKEINQYLKENQLYNADLTTQYKAFATLQGGIMVAKDFEPYEVYDQKTGLPSDETVSSVYSDSGINTPLWATLNNGIIRVDWHLPFRVMDQRNGLSGHLLDIIRFNDELYVGTSSGLFKLTYDGFNPKFEKIIDHSVWDLQLYTYPYNSKKVLLVGTIRGLHEITENGYNGIIERRVKGIKQERNYYIYKIAIPNPDKPNELAIGTNDNFIILKNVGNSWTRELKKDVDSKVREIGYYDGAYWLGTSFKGIVKYTREDDKIKRYTDEEELGSITQNRIVIDNDNLYALNPAGVYKYDKTTDSFKLDNELGKLAAITNMGVSALKWDEDHYYFSMISDEKQRIRRMRKDGTWSTYDTAIFNRLPNVQYDAIYPEKDVVWFGCSKGLFAYVKDMEKGFANKSFNTLIRTVVLGKDSLIYGGYTSKLKTEKAGQEKKEPISFRYSSNDIEFTFSAPYYEEEDKLLYSYKLEGYDDSWSPWDTKTVEDYNNLPSGEYTFKVRARNIYGFESEPDEMDISLGVDRSTFSFSILPPWYQTVWAIIGYLIVLVFIIRVIVQWRTRKLKQEKERLEEIVRERTAEIMEKKEEIEKQRDEIAEKNQSITDSIHYASRIQQALLPSEKMLSKAVPEHFVLFKPRDIVSGDYYWMTQIKNKTILVAADCTGHGVPGAFMSMLGMSFFNEIVNKNVVTDAGEILNQLRAHVIEALKQEGDDAKAKDGMDLALYVIDKDENMVYYAGANNPLYIIRKQTEEEKKAIAEDDSSKLPKRALYDDTFILEEIKADKMPIGIHIKKKPFDTKEIPIREGMKLYTFSDGYVDQFGGPRRRKFMSKSFKKLLFNIHQKPMQEQKQILDDRIESWIEEGDEIQVDDIVVLGVTVN</sequence>
<name>A0A0S2I1F1_9BACT</name>
<evidence type="ECO:0000259" key="5">
    <source>
        <dbReference type="Pfam" id="PF07495"/>
    </source>
</evidence>
<dbReference type="Pfam" id="PF07228">
    <property type="entry name" value="SpoIIE"/>
    <property type="match status" value="1"/>
</dbReference>